<sequence>MLSFSLFTLAVATLSTKDENRINAISSVENLDLVTGVDASHSKVLGTPDPIKNLLLKSETHAFSADKSGILSMILDPVSKTSTSKRTCKFEADHTIYDMTLSKNGNVYLWRIQVQPVHPAIILPLTLIPITFL</sequence>
<gene>
    <name evidence="1" type="ORF">DSO57_1019784</name>
</gene>
<keyword evidence="2" id="KW-1185">Reference proteome</keyword>
<dbReference type="Proteomes" id="UP001165960">
    <property type="component" value="Unassembled WGS sequence"/>
</dbReference>
<accession>A0ACC2UD93</accession>
<organism evidence="1 2">
    <name type="scientific">Entomophthora muscae</name>
    <dbReference type="NCBI Taxonomy" id="34485"/>
    <lineage>
        <taxon>Eukaryota</taxon>
        <taxon>Fungi</taxon>
        <taxon>Fungi incertae sedis</taxon>
        <taxon>Zoopagomycota</taxon>
        <taxon>Entomophthoromycotina</taxon>
        <taxon>Entomophthoromycetes</taxon>
        <taxon>Entomophthorales</taxon>
        <taxon>Entomophthoraceae</taxon>
        <taxon>Entomophthora</taxon>
    </lineage>
</organism>
<evidence type="ECO:0000313" key="2">
    <source>
        <dbReference type="Proteomes" id="UP001165960"/>
    </source>
</evidence>
<evidence type="ECO:0000313" key="1">
    <source>
        <dbReference type="EMBL" id="KAJ9084858.1"/>
    </source>
</evidence>
<protein>
    <submittedName>
        <fullName evidence="1">Uncharacterized protein</fullName>
    </submittedName>
</protein>
<dbReference type="EMBL" id="QTSX02000800">
    <property type="protein sequence ID" value="KAJ9084858.1"/>
    <property type="molecule type" value="Genomic_DNA"/>
</dbReference>
<reference evidence="1" key="1">
    <citation type="submission" date="2022-04" db="EMBL/GenBank/DDBJ databases">
        <title>Genome of the entomopathogenic fungus Entomophthora muscae.</title>
        <authorList>
            <person name="Elya C."/>
            <person name="Lovett B.R."/>
            <person name="Lee E."/>
            <person name="Macias A.M."/>
            <person name="Hajek A.E."/>
            <person name="De Bivort B.L."/>
            <person name="Kasson M.T."/>
            <person name="De Fine Licht H.H."/>
            <person name="Stajich J.E."/>
        </authorList>
    </citation>
    <scope>NUCLEOTIDE SEQUENCE</scope>
    <source>
        <strain evidence="1">Berkeley</strain>
    </source>
</reference>
<comment type="caution">
    <text evidence="1">The sequence shown here is derived from an EMBL/GenBank/DDBJ whole genome shotgun (WGS) entry which is preliminary data.</text>
</comment>
<name>A0ACC2UD93_9FUNG</name>
<proteinExistence type="predicted"/>